<dbReference type="EMBL" id="AOPO01000029">
    <property type="protein sequence ID" value="ELY20120.1"/>
    <property type="molecule type" value="Genomic_DNA"/>
</dbReference>
<evidence type="ECO:0000313" key="2">
    <source>
        <dbReference type="EMBL" id="ELY20120.1"/>
    </source>
</evidence>
<feature type="transmembrane region" description="Helical" evidence="1">
    <location>
        <begin position="148"/>
        <end position="167"/>
    </location>
</feature>
<organism evidence="2 3">
    <name type="scientific">Vreelandella titanicae BH1</name>
    <dbReference type="NCBI Taxonomy" id="1204738"/>
    <lineage>
        <taxon>Bacteria</taxon>
        <taxon>Pseudomonadati</taxon>
        <taxon>Pseudomonadota</taxon>
        <taxon>Gammaproteobacteria</taxon>
        <taxon>Oceanospirillales</taxon>
        <taxon>Halomonadaceae</taxon>
        <taxon>Vreelandella</taxon>
    </lineage>
</organism>
<feature type="transmembrane region" description="Helical" evidence="1">
    <location>
        <begin position="67"/>
        <end position="85"/>
    </location>
</feature>
<reference evidence="2 3" key="1">
    <citation type="journal article" date="2013" name="Genome Announc.">
        <title>Draft Genome of the Marine Gammaproteobacterium Halomonas titanicae.</title>
        <authorList>
            <person name="Sanchez-Porro C."/>
            <person name="de la Haba R.R."/>
            <person name="Cruz-Hernandez N."/>
            <person name="Gonzalez J.M."/>
            <person name="Reyes-Guirao C."/>
            <person name="Navarro-Sampedro L."/>
            <person name="Carballo M."/>
            <person name="Ventosa A."/>
        </authorList>
    </citation>
    <scope>NUCLEOTIDE SEQUENCE [LARGE SCALE GENOMIC DNA]</scope>
    <source>
        <strain evidence="2 3">BH1</strain>
    </source>
</reference>
<comment type="caution">
    <text evidence="2">The sequence shown here is derived from an EMBL/GenBank/DDBJ whole genome shotgun (WGS) entry which is preliminary data.</text>
</comment>
<keyword evidence="1" id="KW-0472">Membrane</keyword>
<dbReference type="AlphaFoldDB" id="L9U5F3"/>
<dbReference type="Pfam" id="PF04307">
    <property type="entry name" value="YdjM"/>
    <property type="match status" value="1"/>
</dbReference>
<name>L9U5F3_9GAMM</name>
<keyword evidence="1" id="KW-1133">Transmembrane helix</keyword>
<evidence type="ECO:0008006" key="4">
    <source>
        <dbReference type="Google" id="ProtNLM"/>
    </source>
</evidence>
<keyword evidence="1" id="KW-0812">Transmembrane</keyword>
<feature type="transmembrane region" description="Helical" evidence="1">
    <location>
        <begin position="91"/>
        <end position="108"/>
    </location>
</feature>
<evidence type="ECO:0000256" key="1">
    <source>
        <dbReference type="SAM" id="Phobius"/>
    </source>
</evidence>
<dbReference type="PATRIC" id="fig|1204738.3.peg.4852"/>
<proteinExistence type="predicted"/>
<sequence>MQTLGCRVMANFRTHITVAAAGGMLIAYVGWKGQWWPPSQALVMIALVTFGGILPDIDADRSHSIRLIFNLLSVPALVLGALLLQPWLTPGALLIACGGIYFCVRYLAGVLFSRFTVHRGIWHSLLAGGLCSLLTAALSFNLLSQPAWLAWSHGAATLVGFLIHLSLDEIYSVDLEGARLKRSFGTALKLGDSRRPMSNLLMLIATLTLVPWVPPWSVLGELLHQGSLLWR</sequence>
<dbReference type="InterPro" id="IPR007404">
    <property type="entry name" value="YdjM-like"/>
</dbReference>
<gene>
    <name evidence="2" type="ORF">HALTITAN_3241</name>
</gene>
<evidence type="ECO:0000313" key="3">
    <source>
        <dbReference type="Proteomes" id="UP000011651"/>
    </source>
</evidence>
<dbReference type="Proteomes" id="UP000011651">
    <property type="component" value="Unassembled WGS sequence"/>
</dbReference>
<feature type="transmembrane region" description="Helical" evidence="1">
    <location>
        <begin position="120"/>
        <end position="142"/>
    </location>
</feature>
<feature type="transmembrane region" description="Helical" evidence="1">
    <location>
        <begin position="12"/>
        <end position="31"/>
    </location>
</feature>
<feature type="transmembrane region" description="Helical" evidence="1">
    <location>
        <begin position="37"/>
        <end position="55"/>
    </location>
</feature>
<accession>L9U5F3</accession>
<protein>
    <recommendedName>
        <fullName evidence="4">Membrane-bound metal-dependent hydrolase</fullName>
    </recommendedName>
</protein>
<feature type="transmembrane region" description="Helical" evidence="1">
    <location>
        <begin position="200"/>
        <end position="219"/>
    </location>
</feature>